<accession>A0A8M1FQ12</accession>
<dbReference type="Pfam" id="PF02375">
    <property type="entry name" value="JmjN"/>
    <property type="match status" value="1"/>
</dbReference>
<dbReference type="InterPro" id="IPR003349">
    <property type="entry name" value="JmjN"/>
</dbReference>
<feature type="domain" description="JmjN" evidence="3">
    <location>
        <begin position="15"/>
        <end position="57"/>
    </location>
</feature>
<dbReference type="RefSeq" id="XP_040485461.1">
    <property type="nucleotide sequence ID" value="XM_040629527.1"/>
</dbReference>
<dbReference type="FunFam" id="2.60.120.650:FF:000071">
    <property type="entry name" value="Lysine (K)-specific demethylase 4B"/>
    <property type="match status" value="1"/>
</dbReference>
<dbReference type="GO" id="GO:0005634">
    <property type="term" value="C:nucleus"/>
    <property type="evidence" value="ECO:0007669"/>
    <property type="project" value="TreeGrafter"/>
</dbReference>
<dbReference type="PANTHER" id="PTHR10694:SF30">
    <property type="entry name" value="LYSINE-SPECIFIC DEMETHYLASE 4B"/>
    <property type="match status" value="1"/>
</dbReference>
<feature type="domain" description="JmjC" evidence="4">
    <location>
        <begin position="146"/>
        <end position="287"/>
    </location>
</feature>
<dbReference type="GO" id="GO:0010468">
    <property type="term" value="P:regulation of gene expression"/>
    <property type="evidence" value="ECO:0007669"/>
    <property type="project" value="TreeGrafter"/>
</dbReference>
<feature type="region of interest" description="Disordered" evidence="2">
    <location>
        <begin position="354"/>
        <end position="387"/>
    </location>
</feature>
<name>A0A8M1FQ12_URSMA</name>
<gene>
    <name evidence="6" type="primary">KDM4B</name>
</gene>
<reference evidence="6" key="1">
    <citation type="submission" date="2025-08" db="UniProtKB">
        <authorList>
            <consortium name="RefSeq"/>
        </authorList>
    </citation>
    <scope>IDENTIFICATION</scope>
    <source>
        <tissue evidence="6">Whole blood</tissue>
    </source>
</reference>
<dbReference type="GO" id="GO:0000785">
    <property type="term" value="C:chromatin"/>
    <property type="evidence" value="ECO:0007669"/>
    <property type="project" value="TreeGrafter"/>
</dbReference>
<evidence type="ECO:0000259" key="3">
    <source>
        <dbReference type="PROSITE" id="PS51183"/>
    </source>
</evidence>
<dbReference type="GeneID" id="103681849"/>
<dbReference type="PANTHER" id="PTHR10694">
    <property type="entry name" value="LYSINE-SPECIFIC DEMETHYLASE"/>
    <property type="match status" value="1"/>
</dbReference>
<dbReference type="CTD" id="23030"/>
<dbReference type="InterPro" id="IPR003347">
    <property type="entry name" value="JmjC_dom"/>
</dbReference>
<dbReference type="PROSITE" id="PS51184">
    <property type="entry name" value="JMJC"/>
    <property type="match status" value="1"/>
</dbReference>
<dbReference type="SMART" id="SM00558">
    <property type="entry name" value="JmjC"/>
    <property type="match status" value="1"/>
</dbReference>
<sequence>MGSEDHGAQNPSCKIMTFRPTMEEFKDFNKYVAYIESQGAHRAGLAKIIPPKEWKPRQTYDDIDDVVIPAPIQQVVTGQSGLFTQYNIQKKAMTVGEYRRLANSEKYCTPRHQDFDDLERKYWKNLTFVSPIYGADISGSLYDDDVAQWNIGSLRTILDMVERECGTIIEGVNTPYLYFGMWKTTFAWHTEDMDLYSINYLHFGEPKSWYAIPPEHGKRLERLAIGFFPGSSQGCDAFLRHKMTLISPIILKKYGIPFSRREDCELIQFTAPGSDLLVPGRGCDERGLKLGNRGGGVWGGGRPALGPGPSSGALLRGGAQQVSPAGNPFPAGKPPGWEGLACVPRVVLTREMCPEPSGEARADSGLGSGGRPGEEALPGTLVPEDPL</sequence>
<dbReference type="AlphaFoldDB" id="A0A8M1FQ12"/>
<proteinExistence type="predicted"/>
<evidence type="ECO:0000313" key="6">
    <source>
        <dbReference type="RefSeq" id="XP_040485461.1"/>
    </source>
</evidence>
<dbReference type="PROSITE" id="PS51183">
    <property type="entry name" value="JMJN"/>
    <property type="match status" value="1"/>
</dbReference>
<dbReference type="Pfam" id="PF02373">
    <property type="entry name" value="JmjC"/>
    <property type="match status" value="1"/>
</dbReference>
<evidence type="ECO:0000256" key="1">
    <source>
        <dbReference type="ARBA" id="ARBA00022853"/>
    </source>
</evidence>
<dbReference type="GO" id="GO:0032454">
    <property type="term" value="F:histone H3K9 demethylase activity"/>
    <property type="evidence" value="ECO:0007669"/>
    <property type="project" value="TreeGrafter"/>
</dbReference>
<keyword evidence="5" id="KW-1185">Reference proteome</keyword>
<dbReference type="SMART" id="SM00545">
    <property type="entry name" value="JmjN"/>
    <property type="match status" value="1"/>
</dbReference>
<dbReference type="SUPFAM" id="SSF51197">
    <property type="entry name" value="Clavaminate synthase-like"/>
    <property type="match status" value="1"/>
</dbReference>
<evidence type="ECO:0000259" key="4">
    <source>
        <dbReference type="PROSITE" id="PS51184"/>
    </source>
</evidence>
<dbReference type="Proteomes" id="UP000261680">
    <property type="component" value="Unplaced"/>
</dbReference>
<dbReference type="Gene3D" id="2.60.120.650">
    <property type="entry name" value="Cupin"/>
    <property type="match status" value="1"/>
</dbReference>
<organism evidence="5 6">
    <name type="scientific">Ursus maritimus</name>
    <name type="common">Polar bear</name>
    <name type="synonym">Thalarctos maritimus</name>
    <dbReference type="NCBI Taxonomy" id="29073"/>
    <lineage>
        <taxon>Eukaryota</taxon>
        <taxon>Metazoa</taxon>
        <taxon>Chordata</taxon>
        <taxon>Craniata</taxon>
        <taxon>Vertebrata</taxon>
        <taxon>Euteleostomi</taxon>
        <taxon>Mammalia</taxon>
        <taxon>Eutheria</taxon>
        <taxon>Laurasiatheria</taxon>
        <taxon>Carnivora</taxon>
        <taxon>Caniformia</taxon>
        <taxon>Ursidae</taxon>
        <taxon>Ursus</taxon>
    </lineage>
</organism>
<evidence type="ECO:0000256" key="2">
    <source>
        <dbReference type="SAM" id="MobiDB-lite"/>
    </source>
</evidence>
<keyword evidence="1" id="KW-0156">Chromatin regulator</keyword>
<protein>
    <submittedName>
        <fullName evidence="6">Lysine-specific demethylase 4B isoform X7</fullName>
    </submittedName>
</protein>
<evidence type="ECO:0000313" key="5">
    <source>
        <dbReference type="Proteomes" id="UP000261680"/>
    </source>
</evidence>